<sequence length="255" mass="28190">MITSDFVVYEEVVSRLKERQAPFITLRLKDPIPYNVKVVITTAEEAPQIRWEGEHLIVYDDPHATVDRAIGALRGQGHFDELVIGIDPGRRPGIAVLHGDTVVAVYQTGVAEVEPLLKKIEQEYHASISIVRIGSGARLMTAQIINALIEGGYKVELVDETGTTPYVGRGIHTSQVRDIIAAINIARIKGEPVGRMEVEPSRGEIRVIQESSRSLSEGRATIPKYLARRVAKGEITLDEAIEMHKESLNGVRETK</sequence>
<dbReference type="eggNOG" id="arCOG03142">
    <property type="taxonomic scope" value="Archaea"/>
</dbReference>
<dbReference type="EMBL" id="CP003243">
    <property type="protein sequence ID" value="AFC99427.1"/>
    <property type="molecule type" value="Genomic_DNA"/>
</dbReference>
<proteinExistence type="predicted"/>
<dbReference type="AlphaFoldDB" id="H8I6V7"/>
<accession>H8I6V7</accession>
<organism evidence="1 2">
    <name type="scientific">Methanocella conradii (strain DSM 24694 / JCM 17849 / CGMCC 1.5162 / HZ254)</name>
    <dbReference type="NCBI Taxonomy" id="1041930"/>
    <lineage>
        <taxon>Archaea</taxon>
        <taxon>Methanobacteriati</taxon>
        <taxon>Methanobacteriota</taxon>
        <taxon>Stenosarchaea group</taxon>
        <taxon>Methanomicrobia</taxon>
        <taxon>Methanocellales</taxon>
        <taxon>Methanocellaceae</taxon>
        <taxon>Methanocella</taxon>
    </lineage>
</organism>
<keyword evidence="2" id="KW-1185">Reference proteome</keyword>
<dbReference type="RefSeq" id="WP_014405266.1">
    <property type="nucleotide sequence ID" value="NC_017034.1"/>
</dbReference>
<dbReference type="GeneID" id="11970556"/>
<dbReference type="Proteomes" id="UP000005233">
    <property type="component" value="Chromosome"/>
</dbReference>
<dbReference type="HOGENOM" id="CLU_1080186_0_0_2"/>
<protein>
    <submittedName>
        <fullName evidence="1">Uncharacterized protein</fullName>
    </submittedName>
</protein>
<gene>
    <name evidence="1" type="ordered locus">Mtc_0663</name>
</gene>
<dbReference type="STRING" id="1041930.Mtc_0663"/>
<reference evidence="1 2" key="1">
    <citation type="journal article" date="2012" name="J. Bacteriol.">
        <title>Complete genome sequence of a thermophilic methanogen, Methanocella conradii HZ254, isolated from Chinese rice field soil.</title>
        <authorList>
            <person name="Lu Z."/>
            <person name="Lu Y."/>
        </authorList>
    </citation>
    <scope>NUCLEOTIDE SEQUENCE [LARGE SCALE GENOMIC DNA]</scope>
    <source>
        <strain evidence="2">DSM 24694 / JCM 17849 / CGMCC 1.5162 / HZ254</strain>
    </source>
</reference>
<evidence type="ECO:0000313" key="1">
    <source>
        <dbReference type="EMBL" id="AFC99427.1"/>
    </source>
</evidence>
<dbReference type="KEGG" id="mez:Mtc_0663"/>
<evidence type="ECO:0000313" key="2">
    <source>
        <dbReference type="Proteomes" id="UP000005233"/>
    </source>
</evidence>
<name>H8I6V7_METCZ</name>